<dbReference type="SUPFAM" id="SSF51735">
    <property type="entry name" value="NAD(P)-binding Rossmann-fold domains"/>
    <property type="match status" value="1"/>
</dbReference>
<feature type="domain" description="GFO/IDH/MocA-like oxidoreductase" evidence="3">
    <location>
        <begin position="132"/>
        <end position="265"/>
    </location>
</feature>
<evidence type="ECO:0000313" key="5">
    <source>
        <dbReference type="Proteomes" id="UP001235840"/>
    </source>
</evidence>
<gene>
    <name evidence="4" type="ORF">J2S11_004375</name>
</gene>
<dbReference type="Pfam" id="PF22725">
    <property type="entry name" value="GFO_IDH_MocA_C3"/>
    <property type="match status" value="1"/>
</dbReference>
<dbReference type="RefSeq" id="WP_307398122.1">
    <property type="nucleotide sequence ID" value="NZ_BAAADK010000027.1"/>
</dbReference>
<comment type="caution">
    <text evidence="4">The sequence shown here is derived from an EMBL/GenBank/DDBJ whole genome shotgun (WGS) entry which is preliminary data.</text>
</comment>
<name>A0ABT9W586_9BACI</name>
<dbReference type="InterPro" id="IPR055170">
    <property type="entry name" value="GFO_IDH_MocA-like_dom"/>
</dbReference>
<dbReference type="Pfam" id="PF01408">
    <property type="entry name" value="GFO_IDH_MocA"/>
    <property type="match status" value="1"/>
</dbReference>
<dbReference type="InterPro" id="IPR000683">
    <property type="entry name" value="Gfo/Idh/MocA-like_OxRdtase_N"/>
</dbReference>
<sequence>MTSRIKIGLIGCGNISSAYIHALQMFSRIELVAVADQYIERAKQKAQEFHIPKAYTVQELLQDSDIELVINLTIPKFHAEVSLAVLEAGKHVYSEKPLALTMEEGSKVLQTANRKDLLVGCAPDTFLGGGLQTCRKLIDDGWIGAPIAASAFMVGHGPEGWHPDPEFFYQIGGGPMFDMGPYYLSALVHLMGPIRRVTGSARASFPERRIFSQPKFGQMMKVETPTHVSGVLDFQNGAIGTMIMSFDVWSSQLPRIEIYGTEGTLLVPDPNTFGGPVQIRRQGEDSWSEMPLSHGFTDNSRGIGVADMAYALQNKRQHRANGELAYHVLEAMHAFHASSDSSKHVELTSTCERPNVLPIGITKENFPFTID</sequence>
<evidence type="ECO:0000259" key="3">
    <source>
        <dbReference type="Pfam" id="PF22725"/>
    </source>
</evidence>
<dbReference type="InterPro" id="IPR050463">
    <property type="entry name" value="Gfo/Idh/MocA_oxidrdct_glycsds"/>
</dbReference>
<organism evidence="4 5">
    <name type="scientific">Caldalkalibacillus horti</name>
    <dbReference type="NCBI Taxonomy" id="77523"/>
    <lineage>
        <taxon>Bacteria</taxon>
        <taxon>Bacillati</taxon>
        <taxon>Bacillota</taxon>
        <taxon>Bacilli</taxon>
        <taxon>Bacillales</taxon>
        <taxon>Bacillaceae</taxon>
        <taxon>Caldalkalibacillus</taxon>
    </lineage>
</organism>
<dbReference type="SUPFAM" id="SSF55347">
    <property type="entry name" value="Glyceraldehyde-3-phosphate dehydrogenase-like, C-terminal domain"/>
    <property type="match status" value="1"/>
</dbReference>
<evidence type="ECO:0000256" key="1">
    <source>
        <dbReference type="ARBA" id="ARBA00023002"/>
    </source>
</evidence>
<keyword evidence="5" id="KW-1185">Reference proteome</keyword>
<dbReference type="Proteomes" id="UP001235840">
    <property type="component" value="Unassembled WGS sequence"/>
</dbReference>
<feature type="domain" description="Gfo/Idh/MocA-like oxidoreductase N-terminal" evidence="2">
    <location>
        <begin position="5"/>
        <end position="119"/>
    </location>
</feature>
<dbReference type="InterPro" id="IPR036291">
    <property type="entry name" value="NAD(P)-bd_dom_sf"/>
</dbReference>
<evidence type="ECO:0000313" key="4">
    <source>
        <dbReference type="EMBL" id="MDQ0168413.1"/>
    </source>
</evidence>
<protein>
    <submittedName>
        <fullName evidence="4">Dehydrogenase</fullName>
    </submittedName>
</protein>
<dbReference type="Gene3D" id="3.40.50.720">
    <property type="entry name" value="NAD(P)-binding Rossmann-like Domain"/>
    <property type="match status" value="1"/>
</dbReference>
<accession>A0ABT9W586</accession>
<dbReference type="EMBL" id="JAUSTY010000031">
    <property type="protein sequence ID" value="MDQ0168413.1"/>
    <property type="molecule type" value="Genomic_DNA"/>
</dbReference>
<evidence type="ECO:0000259" key="2">
    <source>
        <dbReference type="Pfam" id="PF01408"/>
    </source>
</evidence>
<dbReference type="PANTHER" id="PTHR43818:SF11">
    <property type="entry name" value="BCDNA.GH03377"/>
    <property type="match status" value="1"/>
</dbReference>
<dbReference type="PANTHER" id="PTHR43818">
    <property type="entry name" value="BCDNA.GH03377"/>
    <property type="match status" value="1"/>
</dbReference>
<dbReference type="Gene3D" id="3.30.360.10">
    <property type="entry name" value="Dihydrodipicolinate Reductase, domain 2"/>
    <property type="match status" value="1"/>
</dbReference>
<proteinExistence type="predicted"/>
<keyword evidence="1" id="KW-0560">Oxidoreductase</keyword>
<reference evidence="4 5" key="1">
    <citation type="submission" date="2023-07" db="EMBL/GenBank/DDBJ databases">
        <title>Genomic Encyclopedia of Type Strains, Phase IV (KMG-IV): sequencing the most valuable type-strain genomes for metagenomic binning, comparative biology and taxonomic classification.</title>
        <authorList>
            <person name="Goeker M."/>
        </authorList>
    </citation>
    <scope>NUCLEOTIDE SEQUENCE [LARGE SCALE GENOMIC DNA]</scope>
    <source>
        <strain evidence="4 5">DSM 12751</strain>
    </source>
</reference>